<keyword evidence="9" id="KW-0732">Signal</keyword>
<keyword evidence="8" id="KW-0472">Membrane</keyword>
<dbReference type="AlphaFoldDB" id="A0AAD5XVB0"/>
<dbReference type="PROSITE" id="PS51746">
    <property type="entry name" value="PPM_2"/>
    <property type="match status" value="1"/>
</dbReference>
<feature type="domain" description="PPM-type phosphatase" evidence="11">
    <location>
        <begin position="510"/>
        <end position="871"/>
    </location>
</feature>
<keyword evidence="1 5" id="KW-0728">SH3 domain</keyword>
<dbReference type="PROSITE" id="PS01032">
    <property type="entry name" value="PPM_1"/>
    <property type="match status" value="1"/>
</dbReference>
<dbReference type="GO" id="GO:0046872">
    <property type="term" value="F:metal ion binding"/>
    <property type="evidence" value="ECO:0007669"/>
    <property type="project" value="UniProtKB-KW"/>
</dbReference>
<sequence length="909" mass="100553">MKRNFATLLLTLYFSQLYHSQITVDPPPITTTSEPPITTTTTSSCVVCPANPNRPCAGSVSTIQTADCDNCLSTTCIVPETTDPPTTTSSRTSSSTTTKISSVVPTKTSTSSETCTIEDTYSVPANNFINLATYDNLLNSPGVNPRTDIFWKTLSKNCPAEAMNSIILNTAFITTYFCYQDISLNSKPNASIADSLCTINNVNLPKICQSTCKSVIDSIKAFLSQAENINLCPNLDLNASLNQIYDNCMTYSSTDANCVGSISLESKNSCGFKSTAVQAEYCRINKNPACCIVEPPPSNFPLIVGILVAIGVVLLGVVLVLTCAKLRSAKTDDDEDFLKTPVLGNGSTTGPPSTTGGYAISNYTNRPSTLDRNMANRHSLNLAARPATLERNQANNNQIKKYTVLQDYLPNASDELDLRIGDVVLLNVVYNDGWGHAYNETTNMEGALPLGSKKLLLASGLLGGSVIALYYKKNTKSTINNQLELNPSANSAKNSSVDQFLKKNEKTLQNLHFNTVNSNDPCEDRYCESYYKDNLILGIFDGHGGYQCSEVVSKNLPLYIAKELETIKNTKENKNRKDAVTKALKNAFLNLDHDLLIGNFTDEKGNFFKPALAGSCAIVAYFDGEKGEDLYIASTGDCRAVLGKRKIDGNFEAIQLSEDQTIKNPHEYGRKQRMLELHPEELNTLFVKGRVLGGLMPTRAFGDARYKWPLETMVPILQQTPNKKGRGRSVPPNYKTPPYVTEPEVVHYKITQPHLSKNINGEDVLTGDLFLLLACDGIYDELSSEEAVECVNRYLQHSSLLPTSKNMLQKDKNNNLLPKYEFKKDENCMTNIIRNSLLVAAREDNLKKLMAIPAPNCRRYRDDMTGYVLFFNNGQNFNEKIENIEEVDLKNFNNKKSFRIAKFLEENKI</sequence>
<evidence type="ECO:0008006" key="14">
    <source>
        <dbReference type="Google" id="ProtNLM"/>
    </source>
</evidence>
<evidence type="ECO:0000313" key="12">
    <source>
        <dbReference type="EMBL" id="KAJ3218836.1"/>
    </source>
</evidence>
<evidence type="ECO:0000256" key="7">
    <source>
        <dbReference type="SAM" id="MobiDB-lite"/>
    </source>
</evidence>
<evidence type="ECO:0000256" key="9">
    <source>
        <dbReference type="SAM" id="SignalP"/>
    </source>
</evidence>
<feature type="transmembrane region" description="Helical" evidence="8">
    <location>
        <begin position="300"/>
        <end position="321"/>
    </location>
</feature>
<dbReference type="InterPro" id="IPR015655">
    <property type="entry name" value="PP2C"/>
</dbReference>
<dbReference type="SMART" id="SM00332">
    <property type="entry name" value="PP2Cc"/>
    <property type="match status" value="1"/>
</dbReference>
<feature type="region of interest" description="Disordered" evidence="7">
    <location>
        <begin position="342"/>
        <end position="362"/>
    </location>
</feature>
<dbReference type="InterPro" id="IPR036457">
    <property type="entry name" value="PPM-type-like_dom_sf"/>
</dbReference>
<name>A0AAD5XVB0_9FUNG</name>
<evidence type="ECO:0000256" key="2">
    <source>
        <dbReference type="ARBA" id="ARBA00022723"/>
    </source>
</evidence>
<dbReference type="InterPro" id="IPR001452">
    <property type="entry name" value="SH3_domain"/>
</dbReference>
<dbReference type="EMBL" id="JADGJW010000362">
    <property type="protein sequence ID" value="KAJ3218836.1"/>
    <property type="molecule type" value="Genomic_DNA"/>
</dbReference>
<dbReference type="Gene3D" id="2.30.30.40">
    <property type="entry name" value="SH3 Domains"/>
    <property type="match status" value="1"/>
</dbReference>
<dbReference type="Gene3D" id="3.60.40.10">
    <property type="entry name" value="PPM-type phosphatase domain"/>
    <property type="match status" value="1"/>
</dbReference>
<dbReference type="CDD" id="cd00143">
    <property type="entry name" value="PP2Cc"/>
    <property type="match status" value="1"/>
</dbReference>
<evidence type="ECO:0000313" key="13">
    <source>
        <dbReference type="Proteomes" id="UP001211065"/>
    </source>
</evidence>
<evidence type="ECO:0000256" key="5">
    <source>
        <dbReference type="PROSITE-ProRule" id="PRU00192"/>
    </source>
</evidence>
<reference evidence="12" key="1">
    <citation type="submission" date="2020-05" db="EMBL/GenBank/DDBJ databases">
        <title>Phylogenomic resolution of chytrid fungi.</title>
        <authorList>
            <person name="Stajich J.E."/>
            <person name="Amses K."/>
            <person name="Simmons R."/>
            <person name="Seto K."/>
            <person name="Myers J."/>
            <person name="Bonds A."/>
            <person name="Quandt C.A."/>
            <person name="Barry K."/>
            <person name="Liu P."/>
            <person name="Grigoriev I."/>
            <person name="Longcore J.E."/>
            <person name="James T.Y."/>
        </authorList>
    </citation>
    <scope>NUCLEOTIDE SEQUENCE</scope>
    <source>
        <strain evidence="12">JEL0476</strain>
    </source>
</reference>
<dbReference type="InterPro" id="IPR001932">
    <property type="entry name" value="PPM-type_phosphatase-like_dom"/>
</dbReference>
<dbReference type="GO" id="GO:0005739">
    <property type="term" value="C:mitochondrion"/>
    <property type="evidence" value="ECO:0007669"/>
    <property type="project" value="TreeGrafter"/>
</dbReference>
<evidence type="ECO:0000256" key="1">
    <source>
        <dbReference type="ARBA" id="ARBA00022443"/>
    </source>
</evidence>
<comment type="caution">
    <text evidence="12">The sequence shown here is derived from an EMBL/GenBank/DDBJ whole genome shotgun (WGS) entry which is preliminary data.</text>
</comment>
<feature type="chain" id="PRO_5042255200" description="PPM-type phosphatase domain-containing protein" evidence="9">
    <location>
        <begin position="21"/>
        <end position="909"/>
    </location>
</feature>
<gene>
    <name evidence="12" type="ORF">HK099_004912</name>
</gene>
<dbReference type="PANTHER" id="PTHR13832">
    <property type="entry name" value="PROTEIN PHOSPHATASE 2C"/>
    <property type="match status" value="1"/>
</dbReference>
<protein>
    <recommendedName>
        <fullName evidence="14">PPM-type phosphatase domain-containing protein</fullName>
    </recommendedName>
</protein>
<evidence type="ECO:0000259" key="10">
    <source>
        <dbReference type="PROSITE" id="PS50002"/>
    </source>
</evidence>
<dbReference type="Pfam" id="PF00481">
    <property type="entry name" value="PP2C"/>
    <property type="match status" value="1"/>
</dbReference>
<organism evidence="12 13">
    <name type="scientific">Clydaea vesicula</name>
    <dbReference type="NCBI Taxonomy" id="447962"/>
    <lineage>
        <taxon>Eukaryota</taxon>
        <taxon>Fungi</taxon>
        <taxon>Fungi incertae sedis</taxon>
        <taxon>Chytridiomycota</taxon>
        <taxon>Chytridiomycota incertae sedis</taxon>
        <taxon>Chytridiomycetes</taxon>
        <taxon>Lobulomycetales</taxon>
        <taxon>Lobulomycetaceae</taxon>
        <taxon>Clydaea</taxon>
    </lineage>
</organism>
<dbReference type="SUPFAM" id="SSF50044">
    <property type="entry name" value="SH3-domain"/>
    <property type="match status" value="1"/>
</dbReference>
<dbReference type="PANTHER" id="PTHR13832:SF792">
    <property type="entry name" value="GM14286P"/>
    <property type="match status" value="1"/>
</dbReference>
<evidence type="ECO:0000256" key="3">
    <source>
        <dbReference type="ARBA" id="ARBA00022801"/>
    </source>
</evidence>
<proteinExistence type="inferred from homology"/>
<keyword evidence="4 6" id="KW-0904">Protein phosphatase</keyword>
<dbReference type="GO" id="GO:0004741">
    <property type="term" value="F:[pyruvate dehydrogenase (acetyl-transferring)]-phosphatase activity"/>
    <property type="evidence" value="ECO:0007669"/>
    <property type="project" value="TreeGrafter"/>
</dbReference>
<dbReference type="PROSITE" id="PS50002">
    <property type="entry name" value="SH3"/>
    <property type="match status" value="1"/>
</dbReference>
<evidence type="ECO:0000259" key="11">
    <source>
        <dbReference type="PROSITE" id="PS51746"/>
    </source>
</evidence>
<keyword evidence="2" id="KW-0479">Metal-binding</keyword>
<dbReference type="InterPro" id="IPR036028">
    <property type="entry name" value="SH3-like_dom_sf"/>
</dbReference>
<evidence type="ECO:0000256" key="8">
    <source>
        <dbReference type="SAM" id="Phobius"/>
    </source>
</evidence>
<evidence type="ECO:0000256" key="6">
    <source>
        <dbReference type="RuleBase" id="RU003465"/>
    </source>
</evidence>
<keyword evidence="8" id="KW-0812">Transmembrane</keyword>
<dbReference type="InterPro" id="IPR000222">
    <property type="entry name" value="PP2C_BS"/>
</dbReference>
<keyword evidence="8" id="KW-1133">Transmembrane helix</keyword>
<dbReference type="SUPFAM" id="SSF81606">
    <property type="entry name" value="PP2C-like"/>
    <property type="match status" value="1"/>
</dbReference>
<evidence type="ECO:0000256" key="4">
    <source>
        <dbReference type="ARBA" id="ARBA00022912"/>
    </source>
</evidence>
<feature type="region of interest" description="Disordered" evidence="7">
    <location>
        <begin position="82"/>
        <end position="105"/>
    </location>
</feature>
<dbReference type="Proteomes" id="UP001211065">
    <property type="component" value="Unassembled WGS sequence"/>
</dbReference>
<feature type="signal peptide" evidence="9">
    <location>
        <begin position="1"/>
        <end position="20"/>
    </location>
</feature>
<keyword evidence="3 6" id="KW-0378">Hydrolase</keyword>
<comment type="similarity">
    <text evidence="6">Belongs to the PP2C family.</text>
</comment>
<feature type="compositionally biased region" description="Low complexity" evidence="7">
    <location>
        <begin position="346"/>
        <end position="357"/>
    </location>
</feature>
<accession>A0AAD5XVB0</accession>
<feature type="domain" description="SH3" evidence="10">
    <location>
        <begin position="397"/>
        <end position="458"/>
    </location>
</feature>
<keyword evidence="13" id="KW-1185">Reference proteome</keyword>